<gene>
    <name evidence="9" type="primary">dcm</name>
    <name evidence="9" type="ORF">MW871_04760</name>
</gene>
<dbReference type="Pfam" id="PF00145">
    <property type="entry name" value="DNA_methylase"/>
    <property type="match status" value="1"/>
</dbReference>
<evidence type="ECO:0000313" key="10">
    <source>
        <dbReference type="Proteomes" id="UP001139260"/>
    </source>
</evidence>
<dbReference type="NCBIfam" id="TIGR00675">
    <property type="entry name" value="dcm"/>
    <property type="match status" value="1"/>
</dbReference>
<evidence type="ECO:0000256" key="4">
    <source>
        <dbReference type="ARBA" id="ARBA00022747"/>
    </source>
</evidence>
<protein>
    <recommendedName>
        <fullName evidence="8">Cytosine-specific methyltransferase</fullName>
        <ecNumber evidence="8">2.1.1.37</ecNumber>
    </recommendedName>
</protein>
<keyword evidence="3 6" id="KW-0949">S-adenosyl-L-methionine</keyword>
<dbReference type="Gene3D" id="3.40.50.150">
    <property type="entry name" value="Vaccinia Virus protein VP39"/>
    <property type="match status" value="1"/>
</dbReference>
<dbReference type="InterPro" id="IPR018117">
    <property type="entry name" value="C5_DNA_meth_AS"/>
</dbReference>
<evidence type="ECO:0000256" key="1">
    <source>
        <dbReference type="ARBA" id="ARBA00022603"/>
    </source>
</evidence>
<dbReference type="PROSITE" id="PS00095">
    <property type="entry name" value="C5_MTASE_2"/>
    <property type="match status" value="1"/>
</dbReference>
<dbReference type="InterPro" id="IPR050750">
    <property type="entry name" value="C5-MTase"/>
</dbReference>
<evidence type="ECO:0000256" key="3">
    <source>
        <dbReference type="ARBA" id="ARBA00022691"/>
    </source>
</evidence>
<evidence type="ECO:0000256" key="6">
    <source>
        <dbReference type="PROSITE-ProRule" id="PRU01016"/>
    </source>
</evidence>
<evidence type="ECO:0000313" key="9">
    <source>
        <dbReference type="EMBL" id="MCK8141197.1"/>
    </source>
</evidence>
<dbReference type="InterPro" id="IPR001525">
    <property type="entry name" value="C5_MeTfrase"/>
</dbReference>
<dbReference type="GO" id="GO:0009307">
    <property type="term" value="P:DNA restriction-modification system"/>
    <property type="evidence" value="ECO:0007669"/>
    <property type="project" value="UniProtKB-KW"/>
</dbReference>
<dbReference type="RefSeq" id="WP_248427747.1">
    <property type="nucleotide sequence ID" value="NZ_JALNUB010000003.1"/>
</dbReference>
<dbReference type="InterPro" id="IPR031303">
    <property type="entry name" value="C5_meth_CS"/>
</dbReference>
<keyword evidence="10" id="KW-1185">Reference proteome</keyword>
<keyword evidence="2 6" id="KW-0808">Transferase</keyword>
<dbReference type="InterPro" id="IPR029063">
    <property type="entry name" value="SAM-dependent_MTases_sf"/>
</dbReference>
<dbReference type="GO" id="GO:0032259">
    <property type="term" value="P:methylation"/>
    <property type="evidence" value="ECO:0007669"/>
    <property type="project" value="UniProtKB-KW"/>
</dbReference>
<proteinExistence type="inferred from homology"/>
<evidence type="ECO:0000256" key="7">
    <source>
        <dbReference type="RuleBase" id="RU000416"/>
    </source>
</evidence>
<comment type="caution">
    <text evidence="9">The sequence shown here is derived from an EMBL/GenBank/DDBJ whole genome shotgun (WGS) entry which is preliminary data.</text>
</comment>
<dbReference type="PROSITE" id="PS51679">
    <property type="entry name" value="SAM_MT_C5"/>
    <property type="match status" value="1"/>
</dbReference>
<dbReference type="EMBL" id="JALNUB010000003">
    <property type="protein sequence ID" value="MCK8141197.1"/>
    <property type="molecule type" value="Genomic_DNA"/>
</dbReference>
<reference evidence="9" key="1">
    <citation type="submission" date="2022-04" db="EMBL/GenBank/DDBJ databases">
        <title>Flavobacterium pygoscelis sp. nov. isolated from Chinstrap chick (Pygoscelis antarcticus).</title>
        <authorList>
            <person name="Irgang R."/>
            <person name="Poblete-Morales M."/>
            <person name="Avendano-Herrera R."/>
        </authorList>
    </citation>
    <scope>NUCLEOTIDE SEQUENCE</scope>
    <source>
        <strain evidence="9">I-SCBP12n</strain>
    </source>
</reference>
<dbReference type="PRINTS" id="PR00105">
    <property type="entry name" value="C5METTRFRASE"/>
</dbReference>
<evidence type="ECO:0000256" key="5">
    <source>
        <dbReference type="ARBA" id="ARBA00047422"/>
    </source>
</evidence>
<dbReference type="EC" id="2.1.1.37" evidence="8"/>
<name>A0A9X1XQ00_9FLAO</name>
<comment type="catalytic activity">
    <reaction evidence="5 8">
        <text>a 2'-deoxycytidine in DNA + S-adenosyl-L-methionine = a 5-methyl-2'-deoxycytidine in DNA + S-adenosyl-L-homocysteine + H(+)</text>
        <dbReference type="Rhea" id="RHEA:13681"/>
        <dbReference type="Rhea" id="RHEA-COMP:11369"/>
        <dbReference type="Rhea" id="RHEA-COMP:11370"/>
        <dbReference type="ChEBI" id="CHEBI:15378"/>
        <dbReference type="ChEBI" id="CHEBI:57856"/>
        <dbReference type="ChEBI" id="CHEBI:59789"/>
        <dbReference type="ChEBI" id="CHEBI:85452"/>
        <dbReference type="ChEBI" id="CHEBI:85454"/>
        <dbReference type="EC" id="2.1.1.37"/>
    </reaction>
</comment>
<keyword evidence="1 6" id="KW-0489">Methyltransferase</keyword>
<dbReference type="PROSITE" id="PS00094">
    <property type="entry name" value="C5_MTASE_1"/>
    <property type="match status" value="1"/>
</dbReference>
<evidence type="ECO:0000256" key="8">
    <source>
        <dbReference type="RuleBase" id="RU000417"/>
    </source>
</evidence>
<evidence type="ECO:0000256" key="2">
    <source>
        <dbReference type="ARBA" id="ARBA00022679"/>
    </source>
</evidence>
<dbReference type="PANTHER" id="PTHR46098:SF1">
    <property type="entry name" value="TRNA (CYTOSINE(38)-C(5))-METHYLTRANSFERASE"/>
    <property type="match status" value="1"/>
</dbReference>
<dbReference type="AlphaFoldDB" id="A0A9X1XQ00"/>
<accession>A0A9X1XQ00</accession>
<dbReference type="PANTHER" id="PTHR46098">
    <property type="entry name" value="TRNA (CYTOSINE(38)-C(5))-METHYLTRANSFERASE"/>
    <property type="match status" value="1"/>
</dbReference>
<organism evidence="9 10">
    <name type="scientific">Flavobacterium pygoscelis</name>
    <dbReference type="NCBI Taxonomy" id="2893176"/>
    <lineage>
        <taxon>Bacteria</taxon>
        <taxon>Pseudomonadati</taxon>
        <taxon>Bacteroidota</taxon>
        <taxon>Flavobacteriia</taxon>
        <taxon>Flavobacteriales</taxon>
        <taxon>Flavobacteriaceae</taxon>
        <taxon>Flavobacterium</taxon>
    </lineage>
</organism>
<dbReference type="Proteomes" id="UP001139260">
    <property type="component" value="Unassembled WGS sequence"/>
</dbReference>
<comment type="similarity">
    <text evidence="6 7">Belongs to the class I-like SAM-binding methyltransferase superfamily. C5-methyltransferase family.</text>
</comment>
<dbReference type="SUPFAM" id="SSF53335">
    <property type="entry name" value="S-adenosyl-L-methionine-dependent methyltransferases"/>
    <property type="match status" value="1"/>
</dbReference>
<feature type="active site" evidence="6">
    <location>
        <position position="79"/>
    </location>
</feature>
<sequence length="463" mass="53525">MSKKNKEKYTFIDLFAGLGGFHLALEELGHKCVFASELQPELQKLYTENFPNTPIYGDITKIPVNEIPGHDILCGGFPCQPFSQAGKRLGFTEVRGSLFGNIMEILDYHKPKYVILENVQNLKNHDEGNTWKVINETLSKLYDVKESILSPHQFGTPQHRFRIYIVGILKSQINYNPLQYFEFPEPKNYECDIRNIIDESATDFMHLRNETRNHLLIWQEFVDELYKHGGKLPTFPIWAMEFGADYDFEEIAPAFQSINQLKNKKGKFGTTINGSSKDDCLSFLPNYAVTNKSEKFPNWKIQFIKRNREFYKLNKTWLDLWLPKIKNFENSHQKFEWNCGTEENPTIFNKIIQFRPSGIRVKKPTFSPALVLTTTQIPIFPWVNLPNESLEEGEGLKGRYMTKDEAASLQGMQRLKKYPETIPAAFKAFGNAVNVDLVKIIAEKLITHEQNRKSINCTATECI</sequence>
<keyword evidence="4" id="KW-0680">Restriction system</keyword>
<dbReference type="GO" id="GO:0003886">
    <property type="term" value="F:DNA (cytosine-5-)-methyltransferase activity"/>
    <property type="evidence" value="ECO:0007669"/>
    <property type="project" value="UniProtKB-EC"/>
</dbReference>